<dbReference type="InterPro" id="IPR003691">
    <property type="entry name" value="FluC"/>
</dbReference>
<evidence type="ECO:0000313" key="10">
    <source>
        <dbReference type="EMBL" id="KAG6378651.1"/>
    </source>
</evidence>
<organism evidence="10 11">
    <name type="scientific">Boletus reticuloceps</name>
    <dbReference type="NCBI Taxonomy" id="495285"/>
    <lineage>
        <taxon>Eukaryota</taxon>
        <taxon>Fungi</taxon>
        <taxon>Dikarya</taxon>
        <taxon>Basidiomycota</taxon>
        <taxon>Agaricomycotina</taxon>
        <taxon>Agaricomycetes</taxon>
        <taxon>Agaricomycetidae</taxon>
        <taxon>Boletales</taxon>
        <taxon>Boletineae</taxon>
        <taxon>Boletaceae</taxon>
        <taxon>Boletoideae</taxon>
        <taxon>Boletus</taxon>
    </lineage>
</organism>
<evidence type="ECO:0000256" key="7">
    <source>
        <dbReference type="ARBA" id="ARBA00035120"/>
    </source>
</evidence>
<dbReference type="OrthoDB" id="409792at2759"/>
<reference evidence="10" key="1">
    <citation type="submission" date="2021-03" db="EMBL/GenBank/DDBJ databases">
        <title>Evolutionary innovations through gain and loss of genes in the ectomycorrhizal Boletales.</title>
        <authorList>
            <person name="Wu G."/>
            <person name="Miyauchi S."/>
            <person name="Morin E."/>
            <person name="Yang Z.-L."/>
            <person name="Xu J."/>
            <person name="Martin F.M."/>
        </authorList>
    </citation>
    <scope>NUCLEOTIDE SEQUENCE</scope>
    <source>
        <strain evidence="10">BR01</strain>
    </source>
</reference>
<evidence type="ECO:0000313" key="11">
    <source>
        <dbReference type="Proteomes" id="UP000683000"/>
    </source>
</evidence>
<feature type="transmembrane region" description="Helical" evidence="9">
    <location>
        <begin position="277"/>
        <end position="296"/>
    </location>
</feature>
<gene>
    <name evidence="10" type="ORF">JVT61DRAFT_12921</name>
</gene>
<feature type="transmembrane region" description="Helical" evidence="9">
    <location>
        <begin position="217"/>
        <end position="241"/>
    </location>
</feature>
<keyword evidence="3" id="KW-1003">Cell membrane</keyword>
<proteinExistence type="inferred from homology"/>
<evidence type="ECO:0000256" key="2">
    <source>
        <dbReference type="ARBA" id="ARBA00004651"/>
    </source>
</evidence>
<comment type="subcellular location">
    <subcellularLocation>
        <location evidence="2">Cell membrane</location>
        <topology evidence="2">Multi-pass membrane protein</topology>
    </subcellularLocation>
</comment>
<evidence type="ECO:0000256" key="4">
    <source>
        <dbReference type="ARBA" id="ARBA00022692"/>
    </source>
</evidence>
<feature type="transmembrane region" description="Helical" evidence="9">
    <location>
        <begin position="308"/>
        <end position="330"/>
    </location>
</feature>
<comment type="caution">
    <text evidence="10">The sequence shown here is derived from an EMBL/GenBank/DDBJ whole genome shotgun (WGS) entry which is preliminary data.</text>
</comment>
<feature type="transmembrane region" description="Helical" evidence="9">
    <location>
        <begin position="253"/>
        <end position="271"/>
    </location>
</feature>
<evidence type="ECO:0000256" key="9">
    <source>
        <dbReference type="SAM" id="Phobius"/>
    </source>
</evidence>
<comment type="catalytic activity">
    <reaction evidence="8">
        <text>fluoride(in) = fluoride(out)</text>
        <dbReference type="Rhea" id="RHEA:76159"/>
        <dbReference type="ChEBI" id="CHEBI:17051"/>
    </reaction>
    <physiologicalReaction direction="left-to-right" evidence="8">
        <dbReference type="Rhea" id="RHEA:76160"/>
    </physiologicalReaction>
</comment>
<accession>A0A8I3ADP9</accession>
<dbReference type="Pfam" id="PF02537">
    <property type="entry name" value="CRCB"/>
    <property type="match status" value="2"/>
</dbReference>
<sequence length="410" mass="43959">MDEAASPFHGTEPIAQAVHASSNGILPPSEKICQAHLVSNGAERHHDVGSIIASHRTVVSADSLATIDRPPDAAEDLPPAKIYHPFSIHVIALLMPASILGVLARLGLQALVTYDGKSIFPLAYIQATGCFIMGIALGMKAPFGNFYGPMYTAVTTGQIDCACLHHMLLTHSHLAGFCGSLTTFSGWQVDIFDSWVNSGQFHRAGLGDFIDGLTKTWVTLLLSLASLMFGVYVSGSILPYLPTLRPPKKNVRYCITFLSILTYAATFPAYFRLPANYRHQATAALLFSFPGTLTRYLLSINLNPRIKLFPLGTFTANMLGTALLGAFHVVQGVPSVSPDACSLLQGLGDGYCGCLTTVSTFAAEVDALAGWKASLYVTLSWVVGQLLLLVIMGSSFWAGHVSEQLSCSFQ</sequence>
<feature type="transmembrane region" description="Helical" evidence="9">
    <location>
        <begin position="86"/>
        <end position="107"/>
    </location>
</feature>
<dbReference type="EMBL" id="JAGFBS010000006">
    <property type="protein sequence ID" value="KAG6378651.1"/>
    <property type="molecule type" value="Genomic_DNA"/>
</dbReference>
<evidence type="ECO:0000256" key="3">
    <source>
        <dbReference type="ARBA" id="ARBA00022475"/>
    </source>
</evidence>
<keyword evidence="6 9" id="KW-0472">Membrane</keyword>
<comment type="function">
    <text evidence="1">Fluoride channel required for the rapid expulsion of cytoplasmic fluoride.</text>
</comment>
<name>A0A8I3ADP9_9AGAM</name>
<dbReference type="PANTHER" id="PTHR28259:SF1">
    <property type="entry name" value="FLUORIDE EXPORT PROTEIN 1-RELATED"/>
    <property type="match status" value="1"/>
</dbReference>
<comment type="similarity">
    <text evidence="7">Belongs to the fluoride channel Fluc/FEX (TC 1.A.43) family.</text>
</comment>
<evidence type="ECO:0000256" key="6">
    <source>
        <dbReference type="ARBA" id="ARBA00023136"/>
    </source>
</evidence>
<dbReference type="GO" id="GO:0005886">
    <property type="term" value="C:plasma membrane"/>
    <property type="evidence" value="ECO:0007669"/>
    <property type="project" value="UniProtKB-SubCell"/>
</dbReference>
<evidence type="ECO:0000256" key="8">
    <source>
        <dbReference type="ARBA" id="ARBA00035585"/>
    </source>
</evidence>
<dbReference type="AlphaFoldDB" id="A0A8I3ADP9"/>
<keyword evidence="4 9" id="KW-0812">Transmembrane</keyword>
<keyword evidence="5 9" id="KW-1133">Transmembrane helix</keyword>
<keyword evidence="11" id="KW-1185">Reference proteome</keyword>
<feature type="transmembrane region" description="Helical" evidence="9">
    <location>
        <begin position="119"/>
        <end position="139"/>
    </location>
</feature>
<protein>
    <submittedName>
        <fullName evidence="10">CrcB-like protein-domain-containing protein</fullName>
    </submittedName>
</protein>
<evidence type="ECO:0000256" key="1">
    <source>
        <dbReference type="ARBA" id="ARBA00002598"/>
    </source>
</evidence>
<feature type="transmembrane region" description="Helical" evidence="9">
    <location>
        <begin position="375"/>
        <end position="398"/>
    </location>
</feature>
<evidence type="ECO:0000256" key="5">
    <source>
        <dbReference type="ARBA" id="ARBA00022989"/>
    </source>
</evidence>
<dbReference type="GO" id="GO:1903425">
    <property type="term" value="F:fluoride transmembrane transporter activity"/>
    <property type="evidence" value="ECO:0007669"/>
    <property type="project" value="TreeGrafter"/>
</dbReference>
<dbReference type="Proteomes" id="UP000683000">
    <property type="component" value="Unassembled WGS sequence"/>
</dbReference>
<dbReference type="PANTHER" id="PTHR28259">
    <property type="entry name" value="FLUORIDE EXPORT PROTEIN 1-RELATED"/>
    <property type="match status" value="1"/>
</dbReference>